<evidence type="ECO:0000259" key="1">
    <source>
        <dbReference type="Pfam" id="PF17680"/>
    </source>
</evidence>
<dbReference type="EMBL" id="BAABBP010000033">
    <property type="protein sequence ID" value="GAA4003111.1"/>
    <property type="molecule type" value="Genomic_DNA"/>
</dbReference>
<name>A0ABP7RW53_9BURK</name>
<organism evidence="2 3">
    <name type="scientific">Comamonas faecalis</name>
    <dbReference type="NCBI Taxonomy" id="1387849"/>
    <lineage>
        <taxon>Bacteria</taxon>
        <taxon>Pseudomonadati</taxon>
        <taxon>Pseudomonadota</taxon>
        <taxon>Betaproteobacteria</taxon>
        <taxon>Burkholderiales</taxon>
        <taxon>Comamonadaceae</taxon>
        <taxon>Comamonas</taxon>
    </lineage>
</organism>
<comment type="caution">
    <text evidence="2">The sequence shown here is derived from an EMBL/GenBank/DDBJ whole genome shotgun (WGS) entry which is preliminary data.</text>
</comment>
<evidence type="ECO:0000313" key="2">
    <source>
        <dbReference type="EMBL" id="GAA4003111.1"/>
    </source>
</evidence>
<evidence type="ECO:0000313" key="3">
    <source>
        <dbReference type="Proteomes" id="UP001501627"/>
    </source>
</evidence>
<proteinExistence type="predicted"/>
<dbReference type="InterPro" id="IPR041215">
    <property type="entry name" value="FlgO_dom"/>
</dbReference>
<gene>
    <name evidence="2" type="ORF">GCM10022279_28780</name>
</gene>
<reference evidence="3" key="1">
    <citation type="journal article" date="2019" name="Int. J. Syst. Evol. Microbiol.">
        <title>The Global Catalogue of Microorganisms (GCM) 10K type strain sequencing project: providing services to taxonomists for standard genome sequencing and annotation.</title>
        <authorList>
            <consortium name="The Broad Institute Genomics Platform"/>
            <consortium name="The Broad Institute Genome Sequencing Center for Infectious Disease"/>
            <person name="Wu L."/>
            <person name="Ma J."/>
        </authorList>
    </citation>
    <scope>NUCLEOTIDE SEQUENCE [LARGE SCALE GENOMIC DNA]</scope>
    <source>
        <strain evidence="3">JCM 17561</strain>
    </source>
</reference>
<dbReference type="Pfam" id="PF17680">
    <property type="entry name" value="FlgO"/>
    <property type="match status" value="1"/>
</dbReference>
<sequence length="149" mass="15591">MALALPGCARYYYGDAAQLLERADLLQASASAVDALLAGGPLAPGALVRVLPPRPLGLQDDADAPLLGQVLAQQLAARLVQRRLRVQEAIAAPDGRQAPVAAILAGSYVRAERQVFVQLRLLSADSGEVLAAHGDVLALDADVRALLQR</sequence>
<accession>A0ABP7RW53</accession>
<feature type="domain" description="FlgO" evidence="1">
    <location>
        <begin position="97"/>
        <end position="139"/>
    </location>
</feature>
<protein>
    <recommendedName>
        <fullName evidence="1">FlgO domain-containing protein</fullName>
    </recommendedName>
</protein>
<dbReference type="Proteomes" id="UP001501627">
    <property type="component" value="Unassembled WGS sequence"/>
</dbReference>
<keyword evidence="3" id="KW-1185">Reference proteome</keyword>